<dbReference type="GO" id="GO:0003700">
    <property type="term" value="F:DNA-binding transcription factor activity"/>
    <property type="evidence" value="ECO:0007669"/>
    <property type="project" value="InterPro"/>
</dbReference>
<dbReference type="Pfam" id="PF01022">
    <property type="entry name" value="HTH_5"/>
    <property type="match status" value="1"/>
</dbReference>
<evidence type="ECO:0000259" key="4">
    <source>
        <dbReference type="PROSITE" id="PS50987"/>
    </source>
</evidence>
<reference evidence="6" key="1">
    <citation type="journal article" date="2012" name="Stand. Genomic Sci.">
        <title>Permanent draft genome sequence of the gliding predator Saprospira grandis strain Sa g1 (= HR1).</title>
        <authorList>
            <person name="Mavromatis K."/>
            <person name="Chertkov O."/>
            <person name="Lapidus A."/>
            <person name="Nolan M."/>
            <person name="Lucas S."/>
            <person name="Tice H."/>
            <person name="Del Rio T.G."/>
            <person name="Cheng J.F."/>
            <person name="Han C."/>
            <person name="Tapia R."/>
            <person name="Bruce D."/>
            <person name="Goodwin L.A."/>
            <person name="Pitluck S."/>
            <person name="Huntemann M."/>
            <person name="Liolios K."/>
            <person name="Pagani I."/>
            <person name="Ivanova N."/>
            <person name="Mikhailova N."/>
            <person name="Pati A."/>
            <person name="Chen A."/>
            <person name="Palaniappan K."/>
            <person name="Land M."/>
            <person name="Brambilla E.M."/>
            <person name="Rohde M."/>
            <person name="Spring S."/>
            <person name="Goker M."/>
            <person name="Detter J.C."/>
            <person name="Bristow J."/>
            <person name="Eisen J.A."/>
            <person name="Markowitz V."/>
            <person name="Hugenholtz P."/>
            <person name="Kyrpides N.C."/>
            <person name="Klenk H.P."/>
            <person name="Woyke T."/>
        </authorList>
    </citation>
    <scope>NUCLEOTIDE SEQUENCE [LARGE SCALE GENOMIC DNA]</scope>
    <source>
        <strain evidence="6">DSM 2844</strain>
    </source>
</reference>
<evidence type="ECO:0000256" key="2">
    <source>
        <dbReference type="ARBA" id="ARBA00023125"/>
    </source>
</evidence>
<dbReference type="NCBIfam" id="NF033788">
    <property type="entry name" value="HTH_metalloreg"/>
    <property type="match status" value="1"/>
</dbReference>
<keyword evidence="3" id="KW-0804">Transcription</keyword>
<dbReference type="SUPFAM" id="SSF46785">
    <property type="entry name" value="Winged helix' DNA-binding domain"/>
    <property type="match status" value="1"/>
</dbReference>
<dbReference type="PROSITE" id="PS50987">
    <property type="entry name" value="HTH_ARSR_2"/>
    <property type="match status" value="1"/>
</dbReference>
<sequence length="106" mass="12070">MAASTFLNENMNPFNLDSLAKANQTIRALAHALRLDILSYIDQHPGTNVNSIYNALELEQSITSQHLRILRQAELVSYVREGKQILYSLNYPKLHSLQSAIQEFLK</sequence>
<dbReference type="InterPro" id="IPR051011">
    <property type="entry name" value="Metal_resp_trans_reg"/>
</dbReference>
<evidence type="ECO:0000256" key="1">
    <source>
        <dbReference type="ARBA" id="ARBA00023015"/>
    </source>
</evidence>
<dbReference type="Proteomes" id="UP000005113">
    <property type="component" value="Unassembled WGS sequence"/>
</dbReference>
<dbReference type="Gene3D" id="1.10.10.10">
    <property type="entry name" value="Winged helix-like DNA-binding domain superfamily/Winged helix DNA-binding domain"/>
    <property type="match status" value="1"/>
</dbReference>
<keyword evidence="2" id="KW-0238">DNA-binding</keyword>
<protein>
    <submittedName>
        <fullName evidence="5">Putative transcriptional regulator</fullName>
    </submittedName>
</protein>
<accession>J0XXG1</accession>
<evidence type="ECO:0000256" key="3">
    <source>
        <dbReference type="ARBA" id="ARBA00023163"/>
    </source>
</evidence>
<evidence type="ECO:0000313" key="6">
    <source>
        <dbReference type="Proteomes" id="UP000005113"/>
    </source>
</evidence>
<dbReference type="SMART" id="SM00418">
    <property type="entry name" value="HTH_ARSR"/>
    <property type="match status" value="1"/>
</dbReference>
<dbReference type="InterPro" id="IPR036388">
    <property type="entry name" value="WH-like_DNA-bd_sf"/>
</dbReference>
<dbReference type="EMBL" id="JH719942">
    <property type="protein sequence ID" value="EJF53766.1"/>
    <property type="molecule type" value="Genomic_DNA"/>
</dbReference>
<dbReference type="InterPro" id="IPR036390">
    <property type="entry name" value="WH_DNA-bd_sf"/>
</dbReference>
<keyword evidence="1" id="KW-0805">Transcription regulation</keyword>
<evidence type="ECO:0000313" key="5">
    <source>
        <dbReference type="EMBL" id="EJF53766.1"/>
    </source>
</evidence>
<dbReference type="PANTHER" id="PTHR43132:SF2">
    <property type="entry name" value="ARSENICAL RESISTANCE OPERON REPRESSOR ARSR-RELATED"/>
    <property type="match status" value="1"/>
</dbReference>
<feature type="domain" description="HTH arsR-type" evidence="4">
    <location>
        <begin position="14"/>
        <end position="106"/>
    </location>
</feature>
<gene>
    <name evidence="5" type="ORF">SapgrDRAFT_2080</name>
</gene>
<dbReference type="RefSeq" id="WP_002659445.1">
    <property type="nucleotide sequence ID" value="NZ_JH719942.1"/>
</dbReference>
<organism evidence="5 6">
    <name type="scientific">Saprospira grandis DSM 2844</name>
    <dbReference type="NCBI Taxonomy" id="694433"/>
    <lineage>
        <taxon>Bacteria</taxon>
        <taxon>Pseudomonadati</taxon>
        <taxon>Bacteroidota</taxon>
        <taxon>Saprospiria</taxon>
        <taxon>Saprospirales</taxon>
        <taxon>Saprospiraceae</taxon>
        <taxon>Saprospira</taxon>
    </lineage>
</organism>
<dbReference type="PANTHER" id="PTHR43132">
    <property type="entry name" value="ARSENICAL RESISTANCE OPERON REPRESSOR ARSR-RELATED"/>
    <property type="match status" value="1"/>
</dbReference>
<proteinExistence type="predicted"/>
<name>J0XXG1_9BACT</name>
<dbReference type="AlphaFoldDB" id="J0XXG1"/>
<dbReference type="GO" id="GO:0003677">
    <property type="term" value="F:DNA binding"/>
    <property type="evidence" value="ECO:0007669"/>
    <property type="project" value="UniProtKB-KW"/>
</dbReference>
<dbReference type="HOGENOM" id="CLU_097806_6_2_10"/>
<dbReference type="CDD" id="cd00090">
    <property type="entry name" value="HTH_ARSR"/>
    <property type="match status" value="1"/>
</dbReference>
<dbReference type="InterPro" id="IPR011991">
    <property type="entry name" value="ArsR-like_HTH"/>
</dbReference>
<dbReference type="InterPro" id="IPR001845">
    <property type="entry name" value="HTH_ArsR_DNA-bd_dom"/>
</dbReference>
<dbReference type="PRINTS" id="PR00778">
    <property type="entry name" value="HTHARSR"/>
</dbReference>